<dbReference type="Proteomes" id="UP000694397">
    <property type="component" value="Chromosome 4"/>
</dbReference>
<keyword evidence="5" id="KW-1185">Reference proteome</keyword>
<dbReference type="Pfam" id="PF17818">
    <property type="entry name" value="KCT2"/>
    <property type="match status" value="1"/>
</dbReference>
<name>A0A8C9UYD1_SCLFO</name>
<gene>
    <name evidence="4" type="primary">LOC108934076</name>
</gene>
<reference evidence="4 5" key="1">
    <citation type="submission" date="2019-04" db="EMBL/GenBank/DDBJ databases">
        <authorList>
            <consortium name="Wellcome Sanger Institute Data Sharing"/>
        </authorList>
    </citation>
    <scope>NUCLEOTIDE SEQUENCE [LARGE SCALE GENOMIC DNA]</scope>
</reference>
<dbReference type="InterPro" id="IPR037645">
    <property type="entry name" value="KCT2"/>
</dbReference>
<proteinExistence type="predicted"/>
<dbReference type="PANTHER" id="PTHR16502">
    <property type="entry name" value="KERATINOCYTE-ASSOCIATED TRANSMEMBRANE PROTEIN 2"/>
    <property type="match status" value="1"/>
</dbReference>
<dbReference type="OrthoDB" id="5846619at2759"/>
<feature type="compositionally biased region" description="Acidic residues" evidence="1">
    <location>
        <begin position="131"/>
        <end position="180"/>
    </location>
</feature>
<reference evidence="4" key="3">
    <citation type="submission" date="2025-09" db="UniProtKB">
        <authorList>
            <consortium name="Ensembl"/>
        </authorList>
    </citation>
    <scope>IDENTIFICATION</scope>
</reference>
<dbReference type="Ensembl" id="ENSSFOT00015003177.2">
    <property type="protein sequence ID" value="ENSSFOP00015003126.2"/>
    <property type="gene ID" value="ENSSFOG00015002055.2"/>
</dbReference>
<evidence type="ECO:0000313" key="4">
    <source>
        <dbReference type="Ensembl" id="ENSSFOP00015003126.2"/>
    </source>
</evidence>
<evidence type="ECO:0000256" key="3">
    <source>
        <dbReference type="SAM" id="SignalP"/>
    </source>
</evidence>
<feature type="transmembrane region" description="Helical" evidence="2">
    <location>
        <begin position="303"/>
        <end position="321"/>
    </location>
</feature>
<sequence length="411" mass="46555">MATVREPGGITKAFCVFSLIAALHIWPQLCFPVDPSTGVEASNMTNTTWQNKVVQKVNVDPAKQPENMNIMEDSSRENGTEVVVDNESDSKKLLNTSASLTADYDSLNPEQVGDAWNKEEEEEEIRKEEGFGIEEDDAGNEEEGFGIEEDDAGNEEEGFGVEEDDAGNEEEGFGIEEEDTGNEKEGFGIEEEDTGNEKEGFGIEEEDTGNEKKGFGDDEEDTWYQKVENDFRNEKADNGNEEYERNEEEDTWNEENIRKDGEGFVSREEDMDYLENERDEDVKFGNAANFNVDTNDKDENSHFFFHLVVIAFLVAIVYITYHNKRKIFLLAQNLRWRDSFCSRPVEYQRLSQNVSESMPSLKMTCCRLSGCDDSGLRSGTQHARSSPLRVMCPQSCGRLAIIMCYTLLCLL</sequence>
<dbReference type="GeneTree" id="ENSGT00440000037499"/>
<keyword evidence="2" id="KW-1133">Transmembrane helix</keyword>
<feature type="chain" id="PRO_5034011706" evidence="3">
    <location>
        <begin position="31"/>
        <end position="411"/>
    </location>
</feature>
<keyword evidence="2" id="KW-0472">Membrane</keyword>
<feature type="region of interest" description="Disordered" evidence="1">
    <location>
        <begin position="105"/>
        <end position="218"/>
    </location>
</feature>
<evidence type="ECO:0000256" key="1">
    <source>
        <dbReference type="SAM" id="MobiDB-lite"/>
    </source>
</evidence>
<feature type="signal peptide" evidence="3">
    <location>
        <begin position="1"/>
        <end position="30"/>
    </location>
</feature>
<dbReference type="PANTHER" id="PTHR16502:SF0">
    <property type="entry name" value="KERATINOCYTE-ASSOCIATED TRANSMEMBRANE PROTEIN 2"/>
    <property type="match status" value="1"/>
</dbReference>
<keyword evidence="2" id="KW-0812">Transmembrane</keyword>
<evidence type="ECO:0000313" key="5">
    <source>
        <dbReference type="Proteomes" id="UP000694397"/>
    </source>
</evidence>
<keyword evidence="3" id="KW-0732">Signal</keyword>
<protein>
    <submittedName>
        <fullName evidence="4">Trans-Golgi network integral membrane protein TGN38-like</fullName>
    </submittedName>
</protein>
<dbReference type="AlphaFoldDB" id="A0A8C9UYD1"/>
<reference evidence="4" key="2">
    <citation type="submission" date="2025-08" db="UniProtKB">
        <authorList>
            <consortium name="Ensembl"/>
        </authorList>
    </citation>
    <scope>IDENTIFICATION</scope>
</reference>
<organism evidence="4 5">
    <name type="scientific">Scleropages formosus</name>
    <name type="common">Asian bonytongue</name>
    <name type="synonym">Osteoglossum formosum</name>
    <dbReference type="NCBI Taxonomy" id="113540"/>
    <lineage>
        <taxon>Eukaryota</taxon>
        <taxon>Metazoa</taxon>
        <taxon>Chordata</taxon>
        <taxon>Craniata</taxon>
        <taxon>Vertebrata</taxon>
        <taxon>Euteleostomi</taxon>
        <taxon>Actinopterygii</taxon>
        <taxon>Neopterygii</taxon>
        <taxon>Teleostei</taxon>
        <taxon>Osteoglossocephala</taxon>
        <taxon>Osteoglossomorpha</taxon>
        <taxon>Osteoglossiformes</taxon>
        <taxon>Osteoglossidae</taxon>
        <taxon>Scleropages</taxon>
    </lineage>
</organism>
<evidence type="ECO:0000256" key="2">
    <source>
        <dbReference type="SAM" id="Phobius"/>
    </source>
</evidence>
<accession>A0A8C9UYD1</accession>